<keyword evidence="8" id="KW-0472">Membrane</keyword>
<dbReference type="EC" id="3.4.21.89" evidence="3 8"/>
<evidence type="ECO:0000256" key="1">
    <source>
        <dbReference type="ARBA" id="ARBA00000677"/>
    </source>
</evidence>
<comment type="caution">
    <text evidence="9">Lacks conserved residue(s) required for the propagation of feature annotation.</text>
</comment>
<comment type="catalytic activity">
    <reaction evidence="1 8">
        <text>Cleavage of hydrophobic, N-terminal signal or leader sequences from secreted and periplasmic proteins.</text>
        <dbReference type="EC" id="3.4.21.89"/>
    </reaction>
</comment>
<dbReference type="PANTHER" id="PTHR43390:SF1">
    <property type="entry name" value="CHLOROPLAST PROCESSING PEPTIDASE"/>
    <property type="match status" value="1"/>
</dbReference>
<dbReference type="InterPro" id="IPR019757">
    <property type="entry name" value="Pept_S26A_signal_pept_1_Lys-AS"/>
</dbReference>
<dbReference type="GO" id="GO:0006465">
    <property type="term" value="P:signal peptide processing"/>
    <property type="evidence" value="ECO:0007669"/>
    <property type="project" value="InterPro"/>
</dbReference>
<evidence type="ECO:0000256" key="4">
    <source>
        <dbReference type="ARBA" id="ARBA00019232"/>
    </source>
</evidence>
<dbReference type="PROSITE" id="PS00761">
    <property type="entry name" value="SPASE_I_3"/>
    <property type="match status" value="1"/>
</dbReference>
<evidence type="ECO:0000256" key="7">
    <source>
        <dbReference type="PIRSR" id="PIRSR600223-1"/>
    </source>
</evidence>
<feature type="transmembrane region" description="Helical" evidence="8">
    <location>
        <begin position="28"/>
        <end position="45"/>
    </location>
</feature>
<evidence type="ECO:0000259" key="10">
    <source>
        <dbReference type="Pfam" id="PF10502"/>
    </source>
</evidence>
<keyword evidence="8" id="KW-1133">Transmembrane helix</keyword>
<evidence type="ECO:0000256" key="9">
    <source>
        <dbReference type="RuleBase" id="RU362042"/>
    </source>
</evidence>
<feature type="active site" evidence="7">
    <location>
        <position position="183"/>
    </location>
</feature>
<feature type="active site" evidence="7">
    <location>
        <position position="128"/>
    </location>
</feature>
<reference evidence="11 12" key="1">
    <citation type="submission" date="2019-09" db="EMBL/GenBank/DDBJ databases">
        <title>Draft genome sequences of 48 bacterial type strains from the CCUG.</title>
        <authorList>
            <person name="Tunovic T."/>
            <person name="Pineiro-Iglesias B."/>
            <person name="Unosson C."/>
            <person name="Inganas E."/>
            <person name="Ohlen M."/>
            <person name="Cardew S."/>
            <person name="Jensie-Markopoulos S."/>
            <person name="Salva-Serra F."/>
            <person name="Jaen-Luchoro D."/>
            <person name="Karlsson R."/>
            <person name="Svensson-Stadler L."/>
            <person name="Chun J."/>
            <person name="Moore E."/>
        </authorList>
    </citation>
    <scope>NUCLEOTIDE SEQUENCE [LARGE SCALE GENOMIC DNA]</scope>
    <source>
        <strain evidence="11 12">CCUG 30977</strain>
    </source>
</reference>
<dbReference type="SUPFAM" id="SSF51306">
    <property type="entry name" value="LexA/Signal peptidase"/>
    <property type="match status" value="1"/>
</dbReference>
<feature type="transmembrane region" description="Helical" evidence="8">
    <location>
        <begin position="97"/>
        <end position="118"/>
    </location>
</feature>
<proteinExistence type="inferred from homology"/>
<evidence type="ECO:0000256" key="5">
    <source>
        <dbReference type="ARBA" id="ARBA00022670"/>
    </source>
</evidence>
<evidence type="ECO:0000256" key="6">
    <source>
        <dbReference type="ARBA" id="ARBA00022801"/>
    </source>
</evidence>
<dbReference type="InterPro" id="IPR036286">
    <property type="entry name" value="LexA/Signal_pep-like_sf"/>
</dbReference>
<comment type="subcellular location">
    <subcellularLocation>
        <location evidence="9">Membrane</location>
        <topology evidence="9">Single-pass type II membrane protein</topology>
    </subcellularLocation>
</comment>
<dbReference type="Proteomes" id="UP000430120">
    <property type="component" value="Unassembled WGS sequence"/>
</dbReference>
<comment type="similarity">
    <text evidence="2 9">Belongs to the peptidase S26 family.</text>
</comment>
<dbReference type="PROSITE" id="PS00760">
    <property type="entry name" value="SPASE_I_2"/>
    <property type="match status" value="1"/>
</dbReference>
<dbReference type="RefSeq" id="WP_151123460.1">
    <property type="nucleotide sequence ID" value="NZ_CP088081.1"/>
</dbReference>
<evidence type="ECO:0000256" key="3">
    <source>
        <dbReference type="ARBA" id="ARBA00013208"/>
    </source>
</evidence>
<dbReference type="PRINTS" id="PR00727">
    <property type="entry name" value="LEADERPTASE"/>
</dbReference>
<dbReference type="InterPro" id="IPR019756">
    <property type="entry name" value="Pept_S26A_signal_pept_1_Ser-AS"/>
</dbReference>
<dbReference type="Pfam" id="PF10502">
    <property type="entry name" value="Peptidase_S26"/>
    <property type="match status" value="1"/>
</dbReference>
<dbReference type="NCBIfam" id="TIGR02227">
    <property type="entry name" value="sigpep_I_bact"/>
    <property type="match status" value="1"/>
</dbReference>
<feature type="domain" description="Peptidase S26" evidence="10">
    <location>
        <begin position="98"/>
        <end position="310"/>
    </location>
</feature>
<dbReference type="GO" id="GO:0009003">
    <property type="term" value="F:signal peptidase activity"/>
    <property type="evidence" value="ECO:0007669"/>
    <property type="project" value="UniProtKB-EC"/>
</dbReference>
<keyword evidence="12" id="KW-1185">Reference proteome</keyword>
<dbReference type="InterPro" id="IPR019533">
    <property type="entry name" value="Peptidase_S26"/>
</dbReference>
<evidence type="ECO:0000313" key="11">
    <source>
        <dbReference type="EMBL" id="KAB0583608.1"/>
    </source>
</evidence>
<sequence length="322" mass="36951">MSALTAVLYGALIVYLGGWYLDLWFGNFALLLFILSVVTGFYWVAEKWRFKPQREAAARTLEAQDAARRTELAKLGIDKVDGDIAAAREQLLRQPWWLDWTAGLFPVIIVVFVMRSFLFEPFKIPSGSMIPTLQVGDLILVNKFHYGIRLPVIDKKIIPNHDVARGDVVVFRYPVDPRLDYIKRVIGVPGDEVSYLNAQLKINGQPVPTQPLGDAYDDESMRYMSQFSEKIGPVQHNIQRRPQVLPFNVDAPRQFPFRENCRYSIEGFVCKVPAGHYFMMGDNRDNSEDSRYWGFVPDENIVGKAFFVWMNFRNPSRIGGFQ</sequence>
<keyword evidence="6 8" id="KW-0378">Hydrolase</keyword>
<dbReference type="OrthoDB" id="9815782at2"/>
<dbReference type="EMBL" id="VZPB01000012">
    <property type="protein sequence ID" value="KAB0583608.1"/>
    <property type="molecule type" value="Genomic_DNA"/>
</dbReference>
<dbReference type="GO" id="GO:0004252">
    <property type="term" value="F:serine-type endopeptidase activity"/>
    <property type="evidence" value="ECO:0007669"/>
    <property type="project" value="InterPro"/>
</dbReference>
<organism evidence="11 12">
    <name type="scientific">Ideonella dechloratans</name>
    <dbReference type="NCBI Taxonomy" id="36863"/>
    <lineage>
        <taxon>Bacteria</taxon>
        <taxon>Pseudomonadati</taxon>
        <taxon>Pseudomonadota</taxon>
        <taxon>Betaproteobacteria</taxon>
        <taxon>Burkholderiales</taxon>
        <taxon>Sphaerotilaceae</taxon>
        <taxon>Ideonella</taxon>
    </lineage>
</organism>
<protein>
    <recommendedName>
        <fullName evidence="4 8">Signal peptidase I</fullName>
        <ecNumber evidence="3 8">3.4.21.89</ecNumber>
    </recommendedName>
</protein>
<evidence type="ECO:0000256" key="8">
    <source>
        <dbReference type="RuleBase" id="RU003993"/>
    </source>
</evidence>
<dbReference type="Gene3D" id="2.10.109.10">
    <property type="entry name" value="Umud Fragment, subunit A"/>
    <property type="match status" value="1"/>
</dbReference>
<dbReference type="PROSITE" id="PS00501">
    <property type="entry name" value="SPASE_I_1"/>
    <property type="match status" value="1"/>
</dbReference>
<dbReference type="PANTHER" id="PTHR43390">
    <property type="entry name" value="SIGNAL PEPTIDASE I"/>
    <property type="match status" value="1"/>
</dbReference>
<evidence type="ECO:0000313" key="12">
    <source>
        <dbReference type="Proteomes" id="UP000430120"/>
    </source>
</evidence>
<dbReference type="CDD" id="cd06530">
    <property type="entry name" value="S26_SPase_I"/>
    <property type="match status" value="1"/>
</dbReference>
<accession>A0A643FDJ2</accession>
<dbReference type="InterPro" id="IPR000223">
    <property type="entry name" value="Pept_S26A_signal_pept_1"/>
</dbReference>
<evidence type="ECO:0000256" key="2">
    <source>
        <dbReference type="ARBA" id="ARBA00009370"/>
    </source>
</evidence>
<dbReference type="AlphaFoldDB" id="A0A643FDJ2"/>
<comment type="caution">
    <text evidence="11">The sequence shown here is derived from an EMBL/GenBank/DDBJ whole genome shotgun (WGS) entry which is preliminary data.</text>
</comment>
<dbReference type="GO" id="GO:0016020">
    <property type="term" value="C:membrane"/>
    <property type="evidence" value="ECO:0007669"/>
    <property type="project" value="UniProtKB-SubCell"/>
</dbReference>
<keyword evidence="8" id="KW-0812">Transmembrane</keyword>
<name>A0A643FDJ2_IDEDE</name>
<keyword evidence="5 8" id="KW-0645">Protease</keyword>
<gene>
    <name evidence="11" type="primary">lepB</name>
    <name evidence="11" type="ORF">F7Q92_06965</name>
</gene>
<dbReference type="InterPro" id="IPR019758">
    <property type="entry name" value="Pept_S26A_signal_pept_1_CS"/>
</dbReference>